<gene>
    <name evidence="2" type="ORF">PLEPLA_LOCUS34281</name>
</gene>
<dbReference type="AlphaFoldDB" id="A0A9N7Z1P5"/>
<feature type="region of interest" description="Disordered" evidence="1">
    <location>
        <begin position="259"/>
        <end position="322"/>
    </location>
</feature>
<sequence>MIQSKVMNKRSKVTKRQKVLLTSEMHFFSPASYDLAQMGVVLMDPIPLAVSRESALLLHRLSIVGHALLAGLAPPTGQRSEGALGLRGGGSSEQEATAALVDVDPLCGDELHLEADGGRHIMDSEGHGCSSSGHFIIINKSMKRPKPTRLSPTLSDVSTISSTPAPRLPPDTRVLVQFHVRHVSEPSSPRPLAPWDVVLLDSSLTLDMLEAGRMDTFRRMSRTRQTFASSHTEDLESGAHSSTGFMSLWTQQHVHLSVGQTSVGDKSQLKGPERDTNSNRERCPKKRDVDSPEGPVLRCPLKLRHTRQESPGGSGPLVAPVP</sequence>
<evidence type="ECO:0000256" key="1">
    <source>
        <dbReference type="SAM" id="MobiDB-lite"/>
    </source>
</evidence>
<protein>
    <submittedName>
        <fullName evidence="2">Uncharacterized protein</fullName>
    </submittedName>
</protein>
<keyword evidence="3" id="KW-1185">Reference proteome</keyword>
<dbReference type="Proteomes" id="UP001153269">
    <property type="component" value="Unassembled WGS sequence"/>
</dbReference>
<accession>A0A9N7Z1P5</accession>
<feature type="region of interest" description="Disordered" evidence="1">
    <location>
        <begin position="146"/>
        <end position="168"/>
    </location>
</feature>
<reference evidence="2" key="1">
    <citation type="submission" date="2020-03" db="EMBL/GenBank/DDBJ databases">
        <authorList>
            <person name="Weist P."/>
        </authorList>
    </citation>
    <scope>NUCLEOTIDE SEQUENCE</scope>
</reference>
<organism evidence="2 3">
    <name type="scientific">Pleuronectes platessa</name>
    <name type="common">European plaice</name>
    <dbReference type="NCBI Taxonomy" id="8262"/>
    <lineage>
        <taxon>Eukaryota</taxon>
        <taxon>Metazoa</taxon>
        <taxon>Chordata</taxon>
        <taxon>Craniata</taxon>
        <taxon>Vertebrata</taxon>
        <taxon>Euteleostomi</taxon>
        <taxon>Actinopterygii</taxon>
        <taxon>Neopterygii</taxon>
        <taxon>Teleostei</taxon>
        <taxon>Neoteleostei</taxon>
        <taxon>Acanthomorphata</taxon>
        <taxon>Carangaria</taxon>
        <taxon>Pleuronectiformes</taxon>
        <taxon>Pleuronectoidei</taxon>
        <taxon>Pleuronectidae</taxon>
        <taxon>Pleuronectes</taxon>
    </lineage>
</organism>
<feature type="compositionally biased region" description="Basic and acidic residues" evidence="1">
    <location>
        <begin position="267"/>
        <end position="290"/>
    </location>
</feature>
<feature type="compositionally biased region" description="Polar residues" evidence="1">
    <location>
        <begin position="150"/>
        <end position="164"/>
    </location>
</feature>
<dbReference type="EMBL" id="CADEAL010003920">
    <property type="protein sequence ID" value="CAB1446556.1"/>
    <property type="molecule type" value="Genomic_DNA"/>
</dbReference>
<evidence type="ECO:0000313" key="3">
    <source>
        <dbReference type="Proteomes" id="UP001153269"/>
    </source>
</evidence>
<proteinExistence type="predicted"/>
<evidence type="ECO:0000313" key="2">
    <source>
        <dbReference type="EMBL" id="CAB1446556.1"/>
    </source>
</evidence>
<name>A0A9N7Z1P5_PLEPL</name>
<comment type="caution">
    <text evidence="2">The sequence shown here is derived from an EMBL/GenBank/DDBJ whole genome shotgun (WGS) entry which is preliminary data.</text>
</comment>